<dbReference type="RefSeq" id="WP_119770391.1">
    <property type="nucleotide sequence ID" value="NZ_QYUO01000002.1"/>
</dbReference>
<dbReference type="AlphaFoldDB" id="A0A3A3G4Y4"/>
<evidence type="ECO:0000313" key="2">
    <source>
        <dbReference type="EMBL" id="RJF95240.1"/>
    </source>
</evidence>
<gene>
    <name evidence="2" type="ORF">D3871_17510</name>
</gene>
<proteinExistence type="predicted"/>
<reference evidence="3" key="1">
    <citation type="submission" date="2018-09" db="EMBL/GenBank/DDBJ databases">
        <authorList>
            <person name="Zhu H."/>
        </authorList>
    </citation>
    <scope>NUCLEOTIDE SEQUENCE [LARGE SCALE GENOMIC DNA]</scope>
    <source>
        <strain evidence="3">K1R23-30</strain>
    </source>
</reference>
<evidence type="ECO:0000256" key="1">
    <source>
        <dbReference type="SAM" id="MobiDB-lite"/>
    </source>
</evidence>
<name>A0A3A3G4Y4_9BURK</name>
<accession>A0A3A3G4Y4</accession>
<sequence>MNALDRSGHQLVLPAIQLVGDRNHGIRDDAGRPQPFSRLRAKGAEPSSINRIGEMSKAF</sequence>
<evidence type="ECO:0000313" key="3">
    <source>
        <dbReference type="Proteomes" id="UP000265955"/>
    </source>
</evidence>
<organism evidence="2 3">
    <name type="scientific">Noviherbaspirillum saxi</name>
    <dbReference type="NCBI Taxonomy" id="2320863"/>
    <lineage>
        <taxon>Bacteria</taxon>
        <taxon>Pseudomonadati</taxon>
        <taxon>Pseudomonadota</taxon>
        <taxon>Betaproteobacteria</taxon>
        <taxon>Burkholderiales</taxon>
        <taxon>Oxalobacteraceae</taxon>
        <taxon>Noviherbaspirillum</taxon>
    </lineage>
</organism>
<keyword evidence="3" id="KW-1185">Reference proteome</keyword>
<dbReference type="EMBL" id="QYUO01000002">
    <property type="protein sequence ID" value="RJF95240.1"/>
    <property type="molecule type" value="Genomic_DNA"/>
</dbReference>
<comment type="caution">
    <text evidence="2">The sequence shown here is derived from an EMBL/GenBank/DDBJ whole genome shotgun (WGS) entry which is preliminary data.</text>
</comment>
<dbReference type="Proteomes" id="UP000265955">
    <property type="component" value="Unassembled WGS sequence"/>
</dbReference>
<feature type="region of interest" description="Disordered" evidence="1">
    <location>
        <begin position="23"/>
        <end position="59"/>
    </location>
</feature>
<protein>
    <submittedName>
        <fullName evidence="2">Uncharacterized protein</fullName>
    </submittedName>
</protein>